<sequence length="302" mass="34768">MAFNRRVFFFRYYPTKSFRRYMALAVGFIGAATGFLLWFISSGEFWDSFVFLPLTLCLFMPSAIGFVAALFDKYYLMVLAGLVSFPVLVIIPALHVPPIFYLPFVCFAISIVLNFKKSLSKKDKIVLMYIITEHVAAIKQMIEEQMSLTGLVGQKSDVIPLTSFMILRTYQVNLPIAKYIKRVYENFVVTKGYRFANTYRLGIFYYLTRTNGVWDLKQTIGDHKLYPFMGQRKTGEYIGNHHFGYMGRAIGLSCRALRFGAGLYQLYSRKSRWKYGLSYFDQPEDSQAIADGCADFDKGVQF</sequence>
<keyword evidence="1" id="KW-1133">Transmembrane helix</keyword>
<dbReference type="EMBL" id="JBHSFW010000017">
    <property type="protein sequence ID" value="MFC4620193.1"/>
    <property type="molecule type" value="Genomic_DNA"/>
</dbReference>
<reference evidence="4" key="1">
    <citation type="journal article" date="2019" name="Int. J. Syst. Evol. Microbiol.">
        <title>The Global Catalogue of Microorganisms (GCM) 10K type strain sequencing project: providing services to taxonomists for standard genome sequencing and annotation.</title>
        <authorList>
            <consortium name="The Broad Institute Genomics Platform"/>
            <consortium name="The Broad Institute Genome Sequencing Center for Infectious Disease"/>
            <person name="Wu L."/>
            <person name="Ma J."/>
        </authorList>
    </citation>
    <scope>NUCLEOTIDE SEQUENCE [LARGE SCALE GENOMIC DNA]</scope>
    <source>
        <strain evidence="4">CGMCC 1.16306</strain>
    </source>
</reference>
<evidence type="ECO:0000313" key="3">
    <source>
        <dbReference type="EMBL" id="MFC4620193.1"/>
    </source>
</evidence>
<dbReference type="RefSeq" id="WP_376847308.1">
    <property type="nucleotide sequence ID" value="NZ_JBHSFW010000017.1"/>
</dbReference>
<feature type="transmembrane region" description="Helical" evidence="1">
    <location>
        <begin position="46"/>
        <end position="67"/>
    </location>
</feature>
<dbReference type="InterPro" id="IPR028946">
    <property type="entry name" value="Ntox44"/>
</dbReference>
<organism evidence="3 4">
    <name type="scientific">Camelliibacillus cellulosilyticus</name>
    <dbReference type="NCBI Taxonomy" id="2174486"/>
    <lineage>
        <taxon>Bacteria</taxon>
        <taxon>Bacillati</taxon>
        <taxon>Bacillota</taxon>
        <taxon>Bacilli</taxon>
        <taxon>Bacillales</taxon>
        <taxon>Sporolactobacillaceae</taxon>
        <taxon>Camelliibacillus</taxon>
    </lineage>
</organism>
<evidence type="ECO:0000259" key="2">
    <source>
        <dbReference type="Pfam" id="PF15607"/>
    </source>
</evidence>
<feature type="transmembrane region" description="Helical" evidence="1">
    <location>
        <begin position="99"/>
        <end position="115"/>
    </location>
</feature>
<feature type="transmembrane region" description="Helical" evidence="1">
    <location>
        <begin position="21"/>
        <end position="40"/>
    </location>
</feature>
<keyword evidence="1" id="KW-0812">Transmembrane</keyword>
<feature type="domain" description="Bacterial toxin 44" evidence="2">
    <location>
        <begin position="207"/>
        <end position="295"/>
    </location>
</feature>
<dbReference type="Pfam" id="PF15607">
    <property type="entry name" value="Ntox44"/>
    <property type="match status" value="1"/>
</dbReference>
<evidence type="ECO:0000256" key="1">
    <source>
        <dbReference type="SAM" id="Phobius"/>
    </source>
</evidence>
<keyword evidence="4" id="KW-1185">Reference proteome</keyword>
<gene>
    <name evidence="3" type="ORF">ACFO4N_15890</name>
</gene>
<dbReference type="Proteomes" id="UP001596022">
    <property type="component" value="Unassembled WGS sequence"/>
</dbReference>
<name>A0ABV9GT97_9BACL</name>
<feature type="transmembrane region" description="Helical" evidence="1">
    <location>
        <begin position="74"/>
        <end position="93"/>
    </location>
</feature>
<keyword evidence="1" id="KW-0472">Membrane</keyword>
<proteinExistence type="predicted"/>
<evidence type="ECO:0000313" key="4">
    <source>
        <dbReference type="Proteomes" id="UP001596022"/>
    </source>
</evidence>
<comment type="caution">
    <text evidence="3">The sequence shown here is derived from an EMBL/GenBank/DDBJ whole genome shotgun (WGS) entry which is preliminary data.</text>
</comment>
<accession>A0ABV9GT97</accession>
<protein>
    <submittedName>
        <fullName evidence="3">Polymorphic toxin type 44 domain-containing protein</fullName>
    </submittedName>
</protein>